<dbReference type="InterPro" id="IPR006121">
    <property type="entry name" value="HMA_dom"/>
</dbReference>
<dbReference type="SUPFAM" id="SSF55008">
    <property type="entry name" value="HMA, heavy metal-associated domain"/>
    <property type="match status" value="1"/>
</dbReference>
<proteinExistence type="predicted"/>
<dbReference type="GO" id="GO:0046872">
    <property type="term" value="F:metal ion binding"/>
    <property type="evidence" value="ECO:0007669"/>
    <property type="project" value="InterPro"/>
</dbReference>
<gene>
    <name evidence="1" type="ORF">C5Q96_00090</name>
</gene>
<dbReference type="CDD" id="cd00371">
    <property type="entry name" value="HMA"/>
    <property type="match status" value="1"/>
</dbReference>
<dbReference type="Proteomes" id="UP000237883">
    <property type="component" value="Chromosome"/>
</dbReference>
<dbReference type="OrthoDB" id="9813965at2"/>
<dbReference type="RefSeq" id="WP_106056028.1">
    <property type="nucleotide sequence ID" value="NZ_CP027228.1"/>
</dbReference>
<dbReference type="InterPro" id="IPR036163">
    <property type="entry name" value="HMA_dom_sf"/>
</dbReference>
<evidence type="ECO:0000313" key="2">
    <source>
        <dbReference type="Proteomes" id="UP000237883"/>
    </source>
</evidence>
<sequence>MIKTTVKIDGMQCNMCETHVKDLIRKKFDVKKIKASHVNGDCVIVSPDEIPREELTYELGQMGYKVTEMESEPYVKKGLFGF</sequence>
<evidence type="ECO:0000313" key="1">
    <source>
        <dbReference type="EMBL" id="AVM47344.1"/>
    </source>
</evidence>
<dbReference type="KEGG" id="mdv:C5Q96_00090"/>
<reference evidence="2" key="1">
    <citation type="submission" date="2018-02" db="EMBL/GenBank/DDBJ databases">
        <authorList>
            <person name="Holder M.E."/>
            <person name="Ajami N.J."/>
            <person name="Petrosino J.F."/>
        </authorList>
    </citation>
    <scope>NUCLEOTIDE SEQUENCE [LARGE SCALE GENOMIC DNA]</scope>
    <source>
        <strain evidence="2">CCUG 47132</strain>
    </source>
</reference>
<accession>A0A2S0L295</accession>
<name>A0A2S0L295_9FIRM</name>
<dbReference type="AlphaFoldDB" id="A0A2S0L295"/>
<dbReference type="Gene3D" id="3.30.70.100">
    <property type="match status" value="1"/>
</dbReference>
<dbReference type="EMBL" id="CP027228">
    <property type="protein sequence ID" value="AVM47344.1"/>
    <property type="molecule type" value="Genomic_DNA"/>
</dbReference>
<protein>
    <submittedName>
        <fullName evidence="1">ATPase P</fullName>
    </submittedName>
</protein>
<organism evidence="1 2">
    <name type="scientific">Mogibacterium diversum</name>
    <dbReference type="NCBI Taxonomy" id="114527"/>
    <lineage>
        <taxon>Bacteria</taxon>
        <taxon>Bacillati</taxon>
        <taxon>Bacillota</taxon>
        <taxon>Clostridia</taxon>
        <taxon>Peptostreptococcales</taxon>
        <taxon>Anaerovoracaceae</taxon>
        <taxon>Mogibacterium</taxon>
    </lineage>
</organism>
<dbReference type="GeneID" id="78390646"/>
<keyword evidence="2" id="KW-1185">Reference proteome</keyword>